<feature type="compositionally biased region" description="Polar residues" evidence="1">
    <location>
        <begin position="1"/>
        <end position="33"/>
    </location>
</feature>
<evidence type="ECO:0000313" key="2">
    <source>
        <dbReference type="EMBL" id="GFH60951.1"/>
    </source>
</evidence>
<feature type="region of interest" description="Disordered" evidence="1">
    <location>
        <begin position="142"/>
        <end position="203"/>
    </location>
</feature>
<dbReference type="EMBL" id="BLLK01000069">
    <property type="protein sequence ID" value="GFH60951.1"/>
    <property type="molecule type" value="Genomic_DNA"/>
</dbReference>
<proteinExistence type="predicted"/>
<keyword evidence="3" id="KW-1185">Reference proteome</keyword>
<gene>
    <name evidence="2" type="ORF">CTEN210_17427</name>
</gene>
<reference evidence="2 3" key="1">
    <citation type="journal article" date="2021" name="Sci. Rep.">
        <title>The genome of the diatom Chaetoceros tenuissimus carries an ancient integrated fragment of an extant virus.</title>
        <authorList>
            <person name="Hongo Y."/>
            <person name="Kimura K."/>
            <person name="Takaki Y."/>
            <person name="Yoshida Y."/>
            <person name="Baba S."/>
            <person name="Kobayashi G."/>
            <person name="Nagasaki K."/>
            <person name="Hano T."/>
            <person name="Tomaru Y."/>
        </authorList>
    </citation>
    <scope>NUCLEOTIDE SEQUENCE [LARGE SCALE GENOMIC DNA]</scope>
    <source>
        <strain evidence="2 3">NIES-3715</strain>
    </source>
</reference>
<accession>A0AAD3DCU8</accession>
<name>A0AAD3DCU8_9STRA</name>
<comment type="caution">
    <text evidence="2">The sequence shown here is derived from an EMBL/GenBank/DDBJ whole genome shotgun (WGS) entry which is preliminary data.</text>
</comment>
<feature type="region of interest" description="Disordered" evidence="1">
    <location>
        <begin position="88"/>
        <end position="130"/>
    </location>
</feature>
<protein>
    <submittedName>
        <fullName evidence="2">Uncharacterized protein</fullName>
    </submittedName>
</protein>
<dbReference type="Proteomes" id="UP001054902">
    <property type="component" value="Unassembled WGS sequence"/>
</dbReference>
<dbReference type="AlphaFoldDB" id="A0AAD3DCU8"/>
<organism evidence="2 3">
    <name type="scientific">Chaetoceros tenuissimus</name>
    <dbReference type="NCBI Taxonomy" id="426638"/>
    <lineage>
        <taxon>Eukaryota</taxon>
        <taxon>Sar</taxon>
        <taxon>Stramenopiles</taxon>
        <taxon>Ochrophyta</taxon>
        <taxon>Bacillariophyta</taxon>
        <taxon>Coscinodiscophyceae</taxon>
        <taxon>Chaetocerotophycidae</taxon>
        <taxon>Chaetocerotales</taxon>
        <taxon>Chaetocerotaceae</taxon>
        <taxon>Chaetoceros</taxon>
    </lineage>
</organism>
<evidence type="ECO:0000256" key="1">
    <source>
        <dbReference type="SAM" id="MobiDB-lite"/>
    </source>
</evidence>
<sequence>MNASSPMQASHSDSELQSPNSRIALSPKKSTIGNGIPLPDYHITRTASELQLSEDMAMAEYRDRCMFNRLVLGIQQRKQQQQHYETQKHQFASQQGRDLRSRRTIPGGEGQRYLGGLNIPPLPLTSRGQDAEQTIEKLILTRNAQNDKAQHQRSSTDRSTITPVDSENEDGKPSRKLRRHDRSAASTDDWAIEGFDDTPMTPRTQTRYVDVIPSPKVEMQSPNPYYSMHDHSDHLFDMEL</sequence>
<feature type="region of interest" description="Disordered" evidence="1">
    <location>
        <begin position="1"/>
        <end position="38"/>
    </location>
</feature>
<evidence type="ECO:0000313" key="3">
    <source>
        <dbReference type="Proteomes" id="UP001054902"/>
    </source>
</evidence>